<sequence length="170" mass="18784">MRNKIVVTSMLTALLIVLKSYLAITTPIMRISFAFFPLALTGILYGPMWAGISGGVGDVIGLLLYPVAGFHPGLTLSAVLSGIVYGAILHNKTRQIWRIICAVFINNFIISCGLSTIWVYQMTGQAIRALLPIRIVQNILMAPIMILMIWVLGYKIIELRYNKKTISGDE</sequence>
<evidence type="ECO:0000256" key="1">
    <source>
        <dbReference type="SAM" id="Phobius"/>
    </source>
</evidence>
<keyword evidence="1" id="KW-0472">Membrane</keyword>
<dbReference type="Pfam" id="PF12822">
    <property type="entry name" value="ECF_trnsprt"/>
    <property type="match status" value="1"/>
</dbReference>
<keyword evidence="3" id="KW-1185">Reference proteome</keyword>
<dbReference type="OrthoDB" id="4624at2"/>
<dbReference type="EMBL" id="PTJA01000012">
    <property type="protein sequence ID" value="PPK78868.1"/>
    <property type="molecule type" value="Genomic_DNA"/>
</dbReference>
<feature type="transmembrane region" description="Helical" evidence="1">
    <location>
        <begin position="96"/>
        <end position="119"/>
    </location>
</feature>
<dbReference type="Proteomes" id="UP000237749">
    <property type="component" value="Unassembled WGS sequence"/>
</dbReference>
<dbReference type="GO" id="GO:0022857">
    <property type="term" value="F:transmembrane transporter activity"/>
    <property type="evidence" value="ECO:0007669"/>
    <property type="project" value="InterPro"/>
</dbReference>
<dbReference type="InterPro" id="IPR024529">
    <property type="entry name" value="ECF_trnsprt_substrate-spec"/>
</dbReference>
<feature type="transmembrane region" description="Helical" evidence="1">
    <location>
        <begin position="31"/>
        <end position="50"/>
    </location>
</feature>
<comment type="caution">
    <text evidence="2">The sequence shown here is derived from an EMBL/GenBank/DDBJ whole genome shotgun (WGS) entry which is preliminary data.</text>
</comment>
<dbReference type="Gene3D" id="1.10.1760.20">
    <property type="match status" value="1"/>
</dbReference>
<protein>
    <submittedName>
        <fullName evidence="2">ECF transporter S component (Folate family)</fullName>
    </submittedName>
</protein>
<organism evidence="2 3">
    <name type="scientific">Lacrimispora xylanisolvens</name>
    <dbReference type="NCBI Taxonomy" id="384636"/>
    <lineage>
        <taxon>Bacteria</taxon>
        <taxon>Bacillati</taxon>
        <taxon>Bacillota</taxon>
        <taxon>Clostridia</taxon>
        <taxon>Lachnospirales</taxon>
        <taxon>Lachnospiraceae</taxon>
        <taxon>Lacrimispora</taxon>
    </lineage>
</organism>
<proteinExistence type="predicted"/>
<reference evidence="2 3" key="1">
    <citation type="submission" date="2018-02" db="EMBL/GenBank/DDBJ databases">
        <title>Genomic Encyclopedia of Archaeal and Bacterial Type Strains, Phase II (KMG-II): from individual species to whole genera.</title>
        <authorList>
            <person name="Goeker M."/>
        </authorList>
    </citation>
    <scope>NUCLEOTIDE SEQUENCE [LARGE SCALE GENOMIC DNA]</scope>
    <source>
        <strain evidence="2 3">DSM 3808</strain>
    </source>
</reference>
<keyword evidence="1" id="KW-1133">Transmembrane helix</keyword>
<dbReference type="NCBIfam" id="TIGR04518">
    <property type="entry name" value="ECF_S_folT_fam"/>
    <property type="match status" value="1"/>
</dbReference>
<accession>A0A2S6HMZ9</accession>
<dbReference type="AlphaFoldDB" id="A0A2S6HMZ9"/>
<keyword evidence="1" id="KW-0812">Transmembrane</keyword>
<evidence type="ECO:0000313" key="2">
    <source>
        <dbReference type="EMBL" id="PPK78868.1"/>
    </source>
</evidence>
<feature type="transmembrane region" description="Helical" evidence="1">
    <location>
        <begin position="139"/>
        <end position="157"/>
    </location>
</feature>
<dbReference type="RefSeq" id="WP_104438573.1">
    <property type="nucleotide sequence ID" value="NZ_PTJA01000012.1"/>
</dbReference>
<gene>
    <name evidence="2" type="ORF">BXY41_11227</name>
</gene>
<dbReference type="InterPro" id="IPR030949">
    <property type="entry name" value="ECF_S_folate_fam"/>
</dbReference>
<feature type="transmembrane region" description="Helical" evidence="1">
    <location>
        <begin position="6"/>
        <end position="24"/>
    </location>
</feature>
<feature type="transmembrane region" description="Helical" evidence="1">
    <location>
        <begin position="70"/>
        <end position="89"/>
    </location>
</feature>
<evidence type="ECO:0000313" key="3">
    <source>
        <dbReference type="Proteomes" id="UP000237749"/>
    </source>
</evidence>
<name>A0A2S6HMZ9_9FIRM</name>